<comment type="caution">
    <text evidence="2">The sequence shown here is derived from an EMBL/GenBank/DDBJ whole genome shotgun (WGS) entry which is preliminary data.</text>
</comment>
<dbReference type="PANTHER" id="PTHR46890">
    <property type="entry name" value="NON-LTR RETROLELEMENT REVERSE TRANSCRIPTASE-LIKE PROTEIN-RELATED"/>
    <property type="match status" value="1"/>
</dbReference>
<organism evidence="2 3">
    <name type="scientific">Vitis vinifera</name>
    <name type="common">Grape</name>
    <dbReference type="NCBI Taxonomy" id="29760"/>
    <lineage>
        <taxon>Eukaryota</taxon>
        <taxon>Viridiplantae</taxon>
        <taxon>Streptophyta</taxon>
        <taxon>Embryophyta</taxon>
        <taxon>Tracheophyta</taxon>
        <taxon>Spermatophyta</taxon>
        <taxon>Magnoliopsida</taxon>
        <taxon>eudicotyledons</taxon>
        <taxon>Gunneridae</taxon>
        <taxon>Pentapetalae</taxon>
        <taxon>rosids</taxon>
        <taxon>Vitales</taxon>
        <taxon>Vitaceae</taxon>
        <taxon>Viteae</taxon>
        <taxon>Vitis</taxon>
    </lineage>
</organism>
<dbReference type="EMBL" id="QGNW01001638">
    <property type="protein sequence ID" value="RVW34516.1"/>
    <property type="molecule type" value="Genomic_DNA"/>
</dbReference>
<name>A0A438DGJ3_VITVI</name>
<dbReference type="InterPro" id="IPR052343">
    <property type="entry name" value="Retrotransposon-Effector_Assoc"/>
</dbReference>
<dbReference type="InterPro" id="IPR026960">
    <property type="entry name" value="RVT-Znf"/>
</dbReference>
<dbReference type="AlphaFoldDB" id="A0A438DGJ3"/>
<protein>
    <recommendedName>
        <fullName evidence="1">Reverse transcriptase zinc-binding domain-containing protein</fullName>
    </recommendedName>
</protein>
<evidence type="ECO:0000259" key="1">
    <source>
        <dbReference type="Pfam" id="PF13966"/>
    </source>
</evidence>
<sequence>MIGVGSSRGINASFLVLIPKKGGTEDLKDFRPISLVGSLYKLLAKVLANRLKKKSGGGGILCKLDIEKAYDHWCIGTVNFSVLINGTSSGFFQSSRGLRQGDPLSPYLFVIVMEALSCLLKRAKEGGFLPRWQLSGVLFELASYVVRSHVKVEGEFGQNKLSSSYLGLPLGARFKEVAVWDEVEERLRKRLSFGKKVVYLQRGQTDFDSEHSVQYAYLLYVPVLYAKECEFEIGADQKGLSLGWWGLREEAPFSGLEAWVEDAWSHSGGGVWAPRFSRRLNDWEVFDVECFLLRLQGRRVCSDVEDQVVWTKAKDGIFFLVKSLYKALEPKRLGDFPSRVIWNSLVPPRVSFFAWEAMWKKALTLDRIQRRGFSLANRCYLCLSEE</sequence>
<feature type="domain" description="Reverse transcriptase zinc-binding" evidence="1">
    <location>
        <begin position="319"/>
        <end position="385"/>
    </location>
</feature>
<gene>
    <name evidence="2" type="ORF">CK203_115335</name>
</gene>
<proteinExistence type="predicted"/>
<accession>A0A438DGJ3</accession>
<reference evidence="2 3" key="1">
    <citation type="journal article" date="2018" name="PLoS Genet.">
        <title>Population sequencing reveals clonal diversity and ancestral inbreeding in the grapevine cultivar Chardonnay.</title>
        <authorList>
            <person name="Roach M.J."/>
            <person name="Johnson D.L."/>
            <person name="Bohlmann J."/>
            <person name="van Vuuren H.J."/>
            <person name="Jones S.J."/>
            <person name="Pretorius I.S."/>
            <person name="Schmidt S.A."/>
            <person name="Borneman A.R."/>
        </authorList>
    </citation>
    <scope>NUCLEOTIDE SEQUENCE [LARGE SCALE GENOMIC DNA]</scope>
    <source>
        <strain evidence="3">cv. Chardonnay</strain>
        <tissue evidence="2">Leaf</tissue>
    </source>
</reference>
<evidence type="ECO:0000313" key="2">
    <source>
        <dbReference type="EMBL" id="RVW34516.1"/>
    </source>
</evidence>
<evidence type="ECO:0000313" key="3">
    <source>
        <dbReference type="Proteomes" id="UP000288805"/>
    </source>
</evidence>
<dbReference type="Proteomes" id="UP000288805">
    <property type="component" value="Unassembled WGS sequence"/>
</dbReference>
<dbReference type="Pfam" id="PF13966">
    <property type="entry name" value="zf-RVT"/>
    <property type="match status" value="1"/>
</dbReference>
<dbReference type="PANTHER" id="PTHR46890:SF50">
    <property type="entry name" value="RNA-DIRECTED DNA POLYMERASE, EUKARYOTA, REVERSE TRANSCRIPTASE ZINC-BINDING DOMAIN PROTEIN-RELATED"/>
    <property type="match status" value="1"/>
</dbReference>